<keyword evidence="1" id="KW-0472">Membrane</keyword>
<dbReference type="PROSITE" id="PS00409">
    <property type="entry name" value="PROKAR_NTER_METHYL"/>
    <property type="match status" value="1"/>
</dbReference>
<sequence>MRSLNSKGFTLIELTIVIALFSLVSTLLLFNVSKPKAFADITSSEDLIISTLKEVQSKSMLGGLEGLVQPTTFGVHFEQDKYVLFRGTIYNPADSYNLEAPLKPNLSFSQINLPNQNVIFSRLSGEVQGFVSTQNSFTLLEKNTSETRIFTIDRFGAINVN</sequence>
<dbReference type="EMBL" id="MHCR01000031">
    <property type="protein sequence ID" value="OGY24839.1"/>
    <property type="molecule type" value="Genomic_DNA"/>
</dbReference>
<dbReference type="InterPro" id="IPR045584">
    <property type="entry name" value="Pilin-like"/>
</dbReference>
<organism evidence="2 3">
    <name type="scientific">Candidatus Woykebacteria bacterium RBG_16_39_9b</name>
    <dbReference type="NCBI Taxonomy" id="1802595"/>
    <lineage>
        <taxon>Bacteria</taxon>
        <taxon>Candidatus Woykeibacteriota</taxon>
    </lineage>
</organism>
<dbReference type="Proteomes" id="UP000178162">
    <property type="component" value="Unassembled WGS sequence"/>
</dbReference>
<protein>
    <recommendedName>
        <fullName evidence="4">General secretion pathway GspH domain-containing protein</fullName>
    </recommendedName>
</protein>
<evidence type="ECO:0000256" key="1">
    <source>
        <dbReference type="SAM" id="Phobius"/>
    </source>
</evidence>
<feature type="transmembrane region" description="Helical" evidence="1">
    <location>
        <begin position="12"/>
        <end position="30"/>
    </location>
</feature>
<name>A0A1G1WAY3_9BACT</name>
<keyword evidence="1" id="KW-1133">Transmembrane helix</keyword>
<gene>
    <name evidence="2" type="ORF">A2134_01575</name>
</gene>
<dbReference type="NCBIfam" id="TIGR02532">
    <property type="entry name" value="IV_pilin_GFxxxE"/>
    <property type="match status" value="1"/>
</dbReference>
<keyword evidence="1" id="KW-0812">Transmembrane</keyword>
<proteinExistence type="predicted"/>
<reference evidence="2 3" key="1">
    <citation type="journal article" date="2016" name="Nat. Commun.">
        <title>Thousands of microbial genomes shed light on interconnected biogeochemical processes in an aquifer system.</title>
        <authorList>
            <person name="Anantharaman K."/>
            <person name="Brown C.T."/>
            <person name="Hug L.A."/>
            <person name="Sharon I."/>
            <person name="Castelle C.J."/>
            <person name="Probst A.J."/>
            <person name="Thomas B.C."/>
            <person name="Singh A."/>
            <person name="Wilkins M.J."/>
            <person name="Karaoz U."/>
            <person name="Brodie E.L."/>
            <person name="Williams K.H."/>
            <person name="Hubbard S.S."/>
            <person name="Banfield J.F."/>
        </authorList>
    </citation>
    <scope>NUCLEOTIDE SEQUENCE [LARGE SCALE GENOMIC DNA]</scope>
</reference>
<dbReference type="STRING" id="1802595.A2134_01575"/>
<dbReference type="Pfam" id="PF07963">
    <property type="entry name" value="N_methyl"/>
    <property type="match status" value="1"/>
</dbReference>
<dbReference type="SUPFAM" id="SSF54523">
    <property type="entry name" value="Pili subunits"/>
    <property type="match status" value="1"/>
</dbReference>
<evidence type="ECO:0000313" key="2">
    <source>
        <dbReference type="EMBL" id="OGY24839.1"/>
    </source>
</evidence>
<dbReference type="InterPro" id="IPR012902">
    <property type="entry name" value="N_methyl_site"/>
</dbReference>
<dbReference type="AlphaFoldDB" id="A0A1G1WAY3"/>
<evidence type="ECO:0000313" key="3">
    <source>
        <dbReference type="Proteomes" id="UP000178162"/>
    </source>
</evidence>
<comment type="caution">
    <text evidence="2">The sequence shown here is derived from an EMBL/GenBank/DDBJ whole genome shotgun (WGS) entry which is preliminary data.</text>
</comment>
<evidence type="ECO:0008006" key="4">
    <source>
        <dbReference type="Google" id="ProtNLM"/>
    </source>
</evidence>
<accession>A0A1G1WAY3</accession>